<dbReference type="SUPFAM" id="SSF53474">
    <property type="entry name" value="alpha/beta-Hydrolases"/>
    <property type="match status" value="1"/>
</dbReference>
<sequence length="279" mass="30666">MASRIGEFRRGPYTFDVLDEGPGDGEPVLLLHGFPQRATSWERVVPLLHDKGFRTLAPDQRGYSPGARPPRRREYVQSELVADALALLDAAGIDRVHLVGHDWGAAVAWTAAAHHPDRVATLTALSVPHPGAFARAMARGQILRSWYMAAFQIPRLPEAFLGRMMRTRPDFGRRMGLPEPFASRLRADILDHGALPGALAWYRAMVFPDPGAAPTPVRVPTTYLWGDRDIALGRAGARLCAGWVDAPYEYIELSGADHWLPESRAEDVAAAILTRIGGR</sequence>
<evidence type="ECO:0000313" key="3">
    <source>
        <dbReference type="EMBL" id="VFA88865.1"/>
    </source>
</evidence>
<feature type="domain" description="AB hydrolase-1" evidence="2">
    <location>
        <begin position="27"/>
        <end position="261"/>
    </location>
</feature>
<dbReference type="GeneID" id="60750421"/>
<gene>
    <name evidence="3" type="primary">dehH1_1</name>
    <name evidence="3" type="ORF">NCTC8139_02421</name>
</gene>
<dbReference type="Gene3D" id="3.40.50.1820">
    <property type="entry name" value="alpha/beta hydrolase"/>
    <property type="match status" value="1"/>
</dbReference>
<name>A0ABD7V3R0_9ACTN</name>
<dbReference type="InterPro" id="IPR029058">
    <property type="entry name" value="AB_hydrolase_fold"/>
</dbReference>
<dbReference type="PANTHER" id="PTHR43329">
    <property type="entry name" value="EPOXIDE HYDROLASE"/>
    <property type="match status" value="1"/>
</dbReference>
<dbReference type="EMBL" id="CAACYD010000006">
    <property type="protein sequence ID" value="VFA88865.1"/>
    <property type="molecule type" value="Genomic_DNA"/>
</dbReference>
<evidence type="ECO:0000259" key="2">
    <source>
        <dbReference type="Pfam" id="PF00561"/>
    </source>
</evidence>
<proteinExistence type="predicted"/>
<dbReference type="PRINTS" id="PR00111">
    <property type="entry name" value="ABHYDROLASE"/>
</dbReference>
<dbReference type="EC" id="3.8.1.3" evidence="3"/>
<protein>
    <submittedName>
        <fullName evidence="3">Haloacetate dehalogenase H-1</fullName>
        <ecNumber evidence="3">3.8.1.3</ecNumber>
    </submittedName>
</protein>
<dbReference type="RefSeq" id="WP_131734411.1">
    <property type="nucleotide sequence ID" value="NZ_CAACYD010000006.1"/>
</dbReference>
<dbReference type="PRINTS" id="PR00412">
    <property type="entry name" value="EPOXHYDRLASE"/>
</dbReference>
<dbReference type="InterPro" id="IPR000073">
    <property type="entry name" value="AB_hydrolase_1"/>
</dbReference>
<organism evidence="3 4">
    <name type="scientific">Gordonia paraffinivorans</name>
    <dbReference type="NCBI Taxonomy" id="175628"/>
    <lineage>
        <taxon>Bacteria</taxon>
        <taxon>Bacillati</taxon>
        <taxon>Actinomycetota</taxon>
        <taxon>Actinomycetes</taxon>
        <taxon>Mycobacteriales</taxon>
        <taxon>Gordoniaceae</taxon>
        <taxon>Gordonia</taxon>
    </lineage>
</organism>
<dbReference type="Pfam" id="PF00561">
    <property type="entry name" value="Abhydrolase_1"/>
    <property type="match status" value="1"/>
</dbReference>
<dbReference type="AlphaFoldDB" id="A0ABD7V3R0"/>
<accession>A0ABD7V3R0</accession>
<evidence type="ECO:0000256" key="1">
    <source>
        <dbReference type="ARBA" id="ARBA00022801"/>
    </source>
</evidence>
<reference evidence="3 4" key="1">
    <citation type="submission" date="2019-02" db="EMBL/GenBank/DDBJ databases">
        <authorList>
            <consortium name="Pathogen Informatics"/>
        </authorList>
    </citation>
    <scope>NUCLEOTIDE SEQUENCE [LARGE SCALE GENOMIC DNA]</scope>
    <source>
        <strain evidence="3 4">3012STDY6756503</strain>
    </source>
</reference>
<dbReference type="Proteomes" id="UP000360750">
    <property type="component" value="Unassembled WGS sequence"/>
</dbReference>
<evidence type="ECO:0000313" key="4">
    <source>
        <dbReference type="Proteomes" id="UP000360750"/>
    </source>
</evidence>
<keyword evidence="1 3" id="KW-0378">Hydrolase</keyword>
<dbReference type="GO" id="GO:0018785">
    <property type="term" value="F:haloacetate dehalogenase activity"/>
    <property type="evidence" value="ECO:0007669"/>
    <property type="project" value="UniProtKB-EC"/>
</dbReference>
<comment type="caution">
    <text evidence="3">The sequence shown here is derived from an EMBL/GenBank/DDBJ whole genome shotgun (WGS) entry which is preliminary data.</text>
</comment>
<dbReference type="InterPro" id="IPR000639">
    <property type="entry name" value="Epox_hydrolase-like"/>
</dbReference>